<accession>A0AA45UUE7</accession>
<organism evidence="3 4">
    <name type="scientific">Anaplasma phagocytophilum</name>
    <name type="common">Ehrlichia phagocytophila</name>
    <dbReference type="NCBI Taxonomy" id="948"/>
    <lineage>
        <taxon>Bacteria</taxon>
        <taxon>Pseudomonadati</taxon>
        <taxon>Pseudomonadota</taxon>
        <taxon>Alphaproteobacteria</taxon>
        <taxon>Rickettsiales</taxon>
        <taxon>Anaplasmataceae</taxon>
        <taxon>Anaplasma</taxon>
        <taxon>phagocytophilum group</taxon>
    </lineage>
</organism>
<dbReference type="AlphaFoldDB" id="A0AA45UUE7"/>
<evidence type="ECO:0000259" key="2">
    <source>
        <dbReference type="Pfam" id="PF01617"/>
    </source>
</evidence>
<reference evidence="4" key="1">
    <citation type="submission" date="2016-03" db="EMBL/GenBank/DDBJ databases">
        <authorList>
            <person name="Loux Valentin"/>
        </authorList>
    </citation>
    <scope>NUCLEOTIDE SEQUENCE [LARGE SCALE GENOMIC DNA]</scope>
    <source>
        <strain evidence="4">C1</strain>
    </source>
</reference>
<dbReference type="InterPro" id="IPR011250">
    <property type="entry name" value="OMP/PagP_B-barrel"/>
</dbReference>
<feature type="domain" description="Msp4/OMP-like" evidence="2">
    <location>
        <begin position="90"/>
        <end position="174"/>
    </location>
</feature>
<evidence type="ECO:0000313" key="4">
    <source>
        <dbReference type="Proteomes" id="UP000078419"/>
    </source>
</evidence>
<dbReference type="EMBL" id="FLLR01000114">
    <property type="protein sequence ID" value="SBO14942.1"/>
    <property type="molecule type" value="Genomic_DNA"/>
</dbReference>
<dbReference type="Pfam" id="PF01617">
    <property type="entry name" value="Surface_Ag_2"/>
    <property type="match status" value="1"/>
</dbReference>
<evidence type="ECO:0000313" key="3">
    <source>
        <dbReference type="EMBL" id="SBO14942.1"/>
    </source>
</evidence>
<proteinExistence type="predicted"/>
<sequence>MEISAKSIDGKVCHDTHAKGKKDSNSGVNSYASKGANGASKTAQCSGLGVAGQTAGEVGLNKFVDNTKVGEGENWPTGYMNGGSSGNNIDTKGETNSNAKAVATDLVNLNRDEKTIVAGLLAKTIEGGEVVEIRAVSSTSVMVNACYDLLSEGLGVVPYACVGLGGNFVGVVDGTARRYTIRP</sequence>
<dbReference type="Proteomes" id="UP000078419">
    <property type="component" value="Unassembled WGS sequence"/>
</dbReference>
<dbReference type="SUPFAM" id="SSF56925">
    <property type="entry name" value="OMPA-like"/>
    <property type="match status" value="1"/>
</dbReference>
<comment type="caution">
    <text evidence="3">The sequence shown here is derived from an EMBL/GenBank/DDBJ whole genome shotgun (WGS) entry which is preliminary data.</text>
</comment>
<evidence type="ECO:0000256" key="1">
    <source>
        <dbReference type="SAM" id="MobiDB-lite"/>
    </source>
</evidence>
<name>A0AA45UUE7_ANAPH</name>
<protein>
    <submittedName>
        <fullName evidence="3">Major surface antigen 4</fullName>
    </submittedName>
</protein>
<feature type="region of interest" description="Disordered" evidence="1">
    <location>
        <begin position="1"/>
        <end position="35"/>
    </location>
</feature>
<dbReference type="InterPro" id="IPR002566">
    <property type="entry name" value="Msp4_OMP-like"/>
</dbReference>
<feature type="compositionally biased region" description="Basic and acidic residues" evidence="1">
    <location>
        <begin position="8"/>
        <end position="24"/>
    </location>
</feature>
<gene>
    <name evidence="3" type="primary">msp4_50</name>
    <name evidence="3" type="ORF">ANAPC1_01319</name>
</gene>